<feature type="coiled-coil region" evidence="1">
    <location>
        <begin position="63"/>
        <end position="111"/>
    </location>
</feature>
<organism evidence="2 3">
    <name type="scientific">Candidatus Fervidibacter sacchari</name>
    <dbReference type="NCBI Taxonomy" id="1448929"/>
    <lineage>
        <taxon>Bacteria</taxon>
        <taxon>Candidatus Fervidibacterota</taxon>
        <taxon>Candidatus Fervidibacter</taxon>
    </lineage>
</organism>
<proteinExistence type="predicted"/>
<evidence type="ECO:0008006" key="4">
    <source>
        <dbReference type="Google" id="ProtNLM"/>
    </source>
</evidence>
<dbReference type="Proteomes" id="UP001204798">
    <property type="component" value="Unassembled WGS sequence"/>
</dbReference>
<dbReference type="InterPro" id="IPR024271">
    <property type="entry name" value="DUF3782"/>
</dbReference>
<dbReference type="PANTHER" id="PTHR34314:SF6">
    <property type="entry name" value="DUF3782 DOMAIN-CONTAINING PROTEIN"/>
    <property type="match status" value="1"/>
</dbReference>
<dbReference type="RefSeq" id="WP_259092065.1">
    <property type="nucleotide sequence ID" value="NZ_CP130454.1"/>
</dbReference>
<dbReference type="EMBL" id="JANUCP010000001">
    <property type="protein sequence ID" value="MCS3917702.1"/>
    <property type="molecule type" value="Genomic_DNA"/>
</dbReference>
<dbReference type="Pfam" id="PF12644">
    <property type="entry name" value="DUF3782"/>
    <property type="match status" value="1"/>
</dbReference>
<dbReference type="InterPro" id="IPR012431">
    <property type="entry name" value="PDDEXK_10"/>
</dbReference>
<dbReference type="PANTHER" id="PTHR34314">
    <property type="entry name" value="CRENARCHAEAL PROTEIN, PUTATIVE-RELATED"/>
    <property type="match status" value="1"/>
</dbReference>
<dbReference type="Gene3D" id="1.10.287.2610">
    <property type="match status" value="1"/>
</dbReference>
<feature type="coiled-coil region" evidence="1">
    <location>
        <begin position="168"/>
        <end position="202"/>
    </location>
</feature>
<protein>
    <recommendedName>
        <fullName evidence="4">DUF3782 domain-containing protein</fullName>
    </recommendedName>
</protein>
<comment type="caution">
    <text evidence="2">The sequence shown here is derived from an EMBL/GenBank/DDBJ whole genome shotgun (WGS) entry which is preliminary data.</text>
</comment>
<reference evidence="2 3" key="1">
    <citation type="submission" date="2022-08" db="EMBL/GenBank/DDBJ databases">
        <title>Bacterial and archaeal communities from various locations to study Microbial Dark Matter (Phase II).</title>
        <authorList>
            <person name="Stepanauskas R."/>
        </authorList>
    </citation>
    <scope>NUCLEOTIDE SEQUENCE [LARGE SCALE GENOMIC DNA]</scope>
    <source>
        <strain evidence="2 3">PD1</strain>
    </source>
</reference>
<evidence type="ECO:0000313" key="2">
    <source>
        <dbReference type="EMBL" id="MCS3917702.1"/>
    </source>
</evidence>
<sequence length="331" mass="39217">MEREELLALMAKELPRLLQEHPEARYQLIGILAEVFARRDEFQEILASIREIIQRQEEHSRILQEHTRTLREHSHTLEEHTRTLREHSRILEEHTRTLQEHTRIIQEHSRTIERHTQILQEQSQAIQRHSQILEEHSRIIQEHSRTIERHSQILQEHSRTIERHSQILQEHSQTIQRQTQILEEHTNAIRSLIEQQQRLTEEVVKMGRTLSAVGARWGYLAEEAFRQGLEAIVAEQLGLKVEKWRWWDEEGFVFGRPDWIEVDVAIHDEKHILVQIASSATRGEVAAFYRIGQLYERLKGVKPHLLFVAVFLDERAKELAQKLGVEVRTAP</sequence>
<name>A0ABT2EID1_9BACT</name>
<accession>A0ABT2EID1</accession>
<evidence type="ECO:0000313" key="3">
    <source>
        <dbReference type="Proteomes" id="UP001204798"/>
    </source>
</evidence>
<dbReference type="Pfam" id="PF07788">
    <property type="entry name" value="PDDEXK_10"/>
    <property type="match status" value="1"/>
</dbReference>
<keyword evidence="3" id="KW-1185">Reference proteome</keyword>
<dbReference type="SUPFAM" id="SSF58104">
    <property type="entry name" value="Methyl-accepting chemotaxis protein (MCP) signaling domain"/>
    <property type="match status" value="1"/>
</dbReference>
<keyword evidence="1" id="KW-0175">Coiled coil</keyword>
<gene>
    <name evidence="2" type="ORF">M2350_000099</name>
</gene>
<evidence type="ECO:0000256" key="1">
    <source>
        <dbReference type="SAM" id="Coils"/>
    </source>
</evidence>